<evidence type="ECO:0000256" key="12">
    <source>
        <dbReference type="NCBIfam" id="TIGR04265"/>
    </source>
</evidence>
<evidence type="ECO:0000256" key="10">
    <source>
        <dbReference type="ARBA" id="ARBA00023209"/>
    </source>
</evidence>
<dbReference type="CDD" id="cd09112">
    <property type="entry name" value="PLDc_CLS_2"/>
    <property type="match status" value="1"/>
</dbReference>
<keyword evidence="6" id="KW-0677">Repeat</keyword>
<evidence type="ECO:0000313" key="15">
    <source>
        <dbReference type="Proteomes" id="UP000233440"/>
    </source>
</evidence>
<dbReference type="PANTHER" id="PTHR21248">
    <property type="entry name" value="CARDIOLIPIN SYNTHASE"/>
    <property type="match status" value="1"/>
</dbReference>
<feature type="domain" description="PLD phosphodiesterase" evidence="13">
    <location>
        <begin position="314"/>
        <end position="341"/>
    </location>
</feature>
<dbReference type="OrthoDB" id="9762009at2"/>
<keyword evidence="15" id="KW-1185">Reference proteome</keyword>
<dbReference type="EMBL" id="PIQO01000008">
    <property type="protein sequence ID" value="PKR84718.1"/>
    <property type="molecule type" value="Genomic_DNA"/>
</dbReference>
<dbReference type="EC" id="2.7.8.-" evidence="12"/>
<dbReference type="GO" id="GO:0008808">
    <property type="term" value="F:cardiolipin synthase activity"/>
    <property type="evidence" value="ECO:0007669"/>
    <property type="project" value="UniProtKB-UniRule"/>
</dbReference>
<dbReference type="FunFam" id="3.30.870.10:FF:000014">
    <property type="entry name" value="Cardiolipin synthase"/>
    <property type="match status" value="1"/>
</dbReference>
<dbReference type="Proteomes" id="UP000233440">
    <property type="component" value="Unassembled WGS sequence"/>
</dbReference>
<protein>
    <recommendedName>
        <fullName evidence="12">Cardiolipin synthase</fullName>
        <ecNumber evidence="12">2.7.8.-</ecNumber>
    </recommendedName>
</protein>
<sequence length="401" mass="46315">MMIWVSILALLIIVVVAYCIVDFKMGKRRFHHNSSFRDYSKRKGDIHLITHGKDLFSFLLTDIKNAQSSIHILFYIVKDDQFSKNFLKLLIQKAKQGIEVRLLLDWLGSHNTPKSLITELRNAGGQVAYSNRLKFPYPFFSLQQRNHRKISIIDGKVAYVGGYNVGKEYIDEDSVLSPWRDYHLRIFGESVHDLQNEFCVNWNQSSKNTVSISEKYFSGPATGNMDHQFFPTEGLRLEHTICELIESAKESICIGTPYFVPSKIILAKLNDALKRGVKIRIIVPKKADHILVKEASFFYFRILIELGAEVYQYLNGFYHAKIIIVDEEVCQIGTANFDRRSIYLNLEINCYIYDHDFIQSMIKVVEKDILDSHRLSLEELNNTKYATKLKELGAKLVADLL</sequence>
<dbReference type="GO" id="GO:0032049">
    <property type="term" value="P:cardiolipin biosynthetic process"/>
    <property type="evidence" value="ECO:0007669"/>
    <property type="project" value="UniProtKB-UniRule"/>
</dbReference>
<evidence type="ECO:0000256" key="2">
    <source>
        <dbReference type="ARBA" id="ARBA00022475"/>
    </source>
</evidence>
<keyword evidence="4" id="KW-0808">Transferase</keyword>
<dbReference type="PANTHER" id="PTHR21248:SF7">
    <property type="entry name" value="MINOR CARDIOLIPIN SYNTHASE CLSB"/>
    <property type="match status" value="1"/>
</dbReference>
<keyword evidence="9" id="KW-0472">Membrane</keyword>
<comment type="subcellular location">
    <subcellularLocation>
        <location evidence="1">Cell membrane</location>
    </subcellularLocation>
</comment>
<feature type="domain" description="PLD phosphodiesterase" evidence="13">
    <location>
        <begin position="142"/>
        <end position="169"/>
    </location>
</feature>
<keyword evidence="3" id="KW-0444">Lipid biosynthesis</keyword>
<gene>
    <name evidence="14" type="primary">cls</name>
    <name evidence="14" type="ORF">CWO92_11815</name>
</gene>
<keyword evidence="8" id="KW-0443">Lipid metabolism</keyword>
<evidence type="ECO:0000256" key="3">
    <source>
        <dbReference type="ARBA" id="ARBA00022516"/>
    </source>
</evidence>
<keyword evidence="2" id="KW-1003">Cell membrane</keyword>
<dbReference type="NCBIfam" id="TIGR04265">
    <property type="entry name" value="bac_cardiolipin"/>
    <property type="match status" value="1"/>
</dbReference>
<evidence type="ECO:0000256" key="9">
    <source>
        <dbReference type="ARBA" id="ARBA00023136"/>
    </source>
</evidence>
<dbReference type="InterPro" id="IPR025202">
    <property type="entry name" value="PLD-like_dom"/>
</dbReference>
<keyword evidence="7" id="KW-1133">Transmembrane helix</keyword>
<evidence type="ECO:0000313" key="14">
    <source>
        <dbReference type="EMBL" id="PKR84718.1"/>
    </source>
</evidence>
<evidence type="ECO:0000259" key="13">
    <source>
        <dbReference type="PROSITE" id="PS50035"/>
    </source>
</evidence>
<dbReference type="Gene3D" id="3.30.870.10">
    <property type="entry name" value="Endonuclease Chain A"/>
    <property type="match status" value="2"/>
</dbReference>
<dbReference type="InterPro" id="IPR001736">
    <property type="entry name" value="PLipase_D/transphosphatidylase"/>
</dbReference>
<dbReference type="PIRSF" id="PIRSF000850">
    <property type="entry name" value="Phospholipase_D_PSS"/>
    <property type="match status" value="1"/>
</dbReference>
<dbReference type="AlphaFoldDB" id="A0A2N3LJB1"/>
<dbReference type="GO" id="GO:0005886">
    <property type="term" value="C:plasma membrane"/>
    <property type="evidence" value="ECO:0007669"/>
    <property type="project" value="UniProtKB-SubCell"/>
</dbReference>
<accession>A0A2N3LJB1</accession>
<dbReference type="Pfam" id="PF13091">
    <property type="entry name" value="PLDc_2"/>
    <property type="match status" value="2"/>
</dbReference>
<proteinExistence type="predicted"/>
<dbReference type="SMART" id="SM00155">
    <property type="entry name" value="PLDc"/>
    <property type="match status" value="2"/>
</dbReference>
<dbReference type="CDD" id="cd09110">
    <property type="entry name" value="PLDc_CLS_1"/>
    <property type="match status" value="1"/>
</dbReference>
<comment type="caution">
    <text evidence="14">The sequence shown here is derived from an EMBL/GenBank/DDBJ whole genome shotgun (WGS) entry which is preliminary data.</text>
</comment>
<dbReference type="SUPFAM" id="SSF56024">
    <property type="entry name" value="Phospholipase D/nuclease"/>
    <property type="match status" value="2"/>
</dbReference>
<evidence type="ECO:0000256" key="6">
    <source>
        <dbReference type="ARBA" id="ARBA00022737"/>
    </source>
</evidence>
<evidence type="ECO:0000256" key="5">
    <source>
        <dbReference type="ARBA" id="ARBA00022692"/>
    </source>
</evidence>
<keyword evidence="5" id="KW-0812">Transmembrane</keyword>
<name>A0A2N3LJB1_9BACI</name>
<evidence type="ECO:0000256" key="11">
    <source>
        <dbReference type="ARBA" id="ARBA00023264"/>
    </source>
</evidence>
<evidence type="ECO:0000256" key="7">
    <source>
        <dbReference type="ARBA" id="ARBA00022989"/>
    </source>
</evidence>
<dbReference type="PROSITE" id="PS50035">
    <property type="entry name" value="PLD"/>
    <property type="match status" value="2"/>
</dbReference>
<evidence type="ECO:0000256" key="1">
    <source>
        <dbReference type="ARBA" id="ARBA00004236"/>
    </source>
</evidence>
<organism evidence="14 15">
    <name type="scientific">Heyndrickxia camelliae</name>
    <dbReference type="NCBI Taxonomy" id="1707093"/>
    <lineage>
        <taxon>Bacteria</taxon>
        <taxon>Bacillati</taxon>
        <taxon>Bacillota</taxon>
        <taxon>Bacilli</taxon>
        <taxon>Bacillales</taxon>
        <taxon>Bacillaceae</taxon>
        <taxon>Heyndrickxia</taxon>
    </lineage>
</organism>
<evidence type="ECO:0000256" key="8">
    <source>
        <dbReference type="ARBA" id="ARBA00023098"/>
    </source>
</evidence>
<keyword evidence="10" id="KW-0594">Phospholipid biosynthesis</keyword>
<evidence type="ECO:0000256" key="4">
    <source>
        <dbReference type="ARBA" id="ARBA00022679"/>
    </source>
</evidence>
<keyword evidence="11" id="KW-1208">Phospholipid metabolism</keyword>
<dbReference type="InterPro" id="IPR022924">
    <property type="entry name" value="Cardiolipin_synthase"/>
</dbReference>
<reference evidence="14 15" key="1">
    <citation type="submission" date="2017-11" db="EMBL/GenBank/DDBJ databases">
        <title>Bacillus camelliae sp. nov., isolated from pu'er tea.</title>
        <authorList>
            <person name="Niu L."/>
        </authorList>
    </citation>
    <scope>NUCLEOTIDE SEQUENCE [LARGE SCALE GENOMIC DNA]</scope>
    <source>
        <strain evidence="14 15">7578-1</strain>
    </source>
</reference>